<comment type="cofactor">
    <cofactor evidence="1">
        <name>FAD</name>
        <dbReference type="ChEBI" id="CHEBI:57692"/>
    </cofactor>
</comment>
<dbReference type="Gene3D" id="2.40.110.10">
    <property type="entry name" value="Butyryl-CoA Dehydrogenase, subunit A, domain 2"/>
    <property type="match status" value="1"/>
</dbReference>
<evidence type="ECO:0000256" key="3">
    <source>
        <dbReference type="ARBA" id="ARBA00022630"/>
    </source>
</evidence>
<dbReference type="SUPFAM" id="SSF47203">
    <property type="entry name" value="Acyl-CoA dehydrogenase C-terminal domain-like"/>
    <property type="match status" value="1"/>
</dbReference>
<dbReference type="InterPro" id="IPR037069">
    <property type="entry name" value="AcylCoA_DH/ox_N_sf"/>
</dbReference>
<dbReference type="InterPro" id="IPR009100">
    <property type="entry name" value="AcylCoA_DH/oxidase_NM_dom_sf"/>
</dbReference>
<dbReference type="Pfam" id="PF00441">
    <property type="entry name" value="Acyl-CoA_dh_1"/>
    <property type="match status" value="1"/>
</dbReference>
<keyword evidence="3" id="KW-0285">Flavoprotein</keyword>
<dbReference type="PANTHER" id="PTHR43884">
    <property type="entry name" value="ACYL-COA DEHYDROGENASE"/>
    <property type="match status" value="1"/>
</dbReference>
<dbReference type="GO" id="GO:0003995">
    <property type="term" value="F:acyl-CoA dehydrogenase activity"/>
    <property type="evidence" value="ECO:0007669"/>
    <property type="project" value="TreeGrafter"/>
</dbReference>
<dbReference type="PANTHER" id="PTHR43884:SF12">
    <property type="entry name" value="ISOVALERYL-COA DEHYDROGENASE, MITOCHONDRIAL-RELATED"/>
    <property type="match status" value="1"/>
</dbReference>
<evidence type="ECO:0000256" key="2">
    <source>
        <dbReference type="ARBA" id="ARBA00009347"/>
    </source>
</evidence>
<feature type="domain" description="Acyl-CoA dehydrogenase/oxidase C-terminal" evidence="5">
    <location>
        <begin position="251"/>
        <end position="367"/>
    </location>
</feature>
<proteinExistence type="inferred from homology"/>
<dbReference type="CDD" id="cd00567">
    <property type="entry name" value="ACAD"/>
    <property type="match status" value="1"/>
</dbReference>
<dbReference type="GO" id="GO:0046359">
    <property type="term" value="P:butyrate catabolic process"/>
    <property type="evidence" value="ECO:0007669"/>
    <property type="project" value="TreeGrafter"/>
</dbReference>
<evidence type="ECO:0008006" key="9">
    <source>
        <dbReference type="Google" id="ProtNLM"/>
    </source>
</evidence>
<dbReference type="InterPro" id="IPR036250">
    <property type="entry name" value="AcylCo_DH-like_C"/>
</dbReference>
<dbReference type="Proteomes" id="UP000696280">
    <property type="component" value="Unassembled WGS sequence"/>
</dbReference>
<evidence type="ECO:0000313" key="8">
    <source>
        <dbReference type="Proteomes" id="UP000696280"/>
    </source>
</evidence>
<reference evidence="7" key="1">
    <citation type="submission" date="2021-07" db="EMBL/GenBank/DDBJ databases">
        <authorList>
            <person name="Durling M."/>
        </authorList>
    </citation>
    <scope>NUCLEOTIDE SEQUENCE</scope>
</reference>
<dbReference type="InterPro" id="IPR046373">
    <property type="entry name" value="Acyl-CoA_Oxase/DH_mid-dom_sf"/>
</dbReference>
<name>A0A9N9PSM6_9HELO</name>
<keyword evidence="8" id="KW-1185">Reference proteome</keyword>
<evidence type="ECO:0000256" key="4">
    <source>
        <dbReference type="ARBA" id="ARBA00022827"/>
    </source>
</evidence>
<dbReference type="InterPro" id="IPR013786">
    <property type="entry name" value="AcylCoA_DH/ox_N"/>
</dbReference>
<dbReference type="InterPro" id="IPR009075">
    <property type="entry name" value="AcylCo_DH/oxidase_C"/>
</dbReference>
<dbReference type="GO" id="GO:0033539">
    <property type="term" value="P:fatty acid beta-oxidation using acyl-CoA dehydrogenase"/>
    <property type="evidence" value="ECO:0007669"/>
    <property type="project" value="TreeGrafter"/>
</dbReference>
<dbReference type="Gene3D" id="1.20.140.10">
    <property type="entry name" value="Butyryl-CoA Dehydrogenase, subunit A, domain 3"/>
    <property type="match status" value="1"/>
</dbReference>
<sequence>MIDFALTPRQTAIRSSAQEFATTTLLKSSSLTSSHPTPLAKFQATRPLYEAATKLGLIKGQVPETLGGTGGPLIEAALCAEEFYALEASASLTILGTGLGLLPLIIAGSEEQHERFLRPFLSEEGAPLASLVHSEPGGVANFMEEEGMGLQTVVRKEGDEWVIDGEKIWATNCAGWDERGADLQCVTCRIQGGAPSEVAILIITREDIARDPESYKVLKHPETIGHNATSGPHVKFTNLRVPAINLLAAPGQGAAVIEKAFTFSAALVGAISVGVMRRTFDLALSFAKKDFRNGKVPIIERQSVADLLIDIKMRCEASRALTWKACVGLEKNENAAELAYETKIFCSDSAVKCVVDAMNAVGMYVFTFPQFSCVLRALKVRSSADWESRSSYNAELPWGELLNTAICLPLFDGGNVGVRRRQVERIFTSPDYEPWASTFGSSKHG</sequence>
<dbReference type="Gene3D" id="1.10.540.10">
    <property type="entry name" value="Acyl-CoA dehydrogenase/oxidase, N-terminal domain"/>
    <property type="match status" value="1"/>
</dbReference>
<dbReference type="Pfam" id="PF02771">
    <property type="entry name" value="Acyl-CoA_dh_N"/>
    <property type="match status" value="1"/>
</dbReference>
<feature type="domain" description="Acyl-CoA dehydrogenase/oxidase N-terminal" evidence="6">
    <location>
        <begin position="7"/>
        <end position="124"/>
    </location>
</feature>
<comment type="similarity">
    <text evidence="2">Belongs to the acyl-CoA dehydrogenase family.</text>
</comment>
<dbReference type="EMBL" id="CAJVRL010000051">
    <property type="protein sequence ID" value="CAG8953573.1"/>
    <property type="molecule type" value="Genomic_DNA"/>
</dbReference>
<dbReference type="OrthoDB" id="10016597at2759"/>
<evidence type="ECO:0000259" key="6">
    <source>
        <dbReference type="Pfam" id="PF02771"/>
    </source>
</evidence>
<evidence type="ECO:0000313" key="7">
    <source>
        <dbReference type="EMBL" id="CAG8953573.1"/>
    </source>
</evidence>
<gene>
    <name evidence="7" type="ORF">HYFRA_00010031</name>
</gene>
<dbReference type="AlphaFoldDB" id="A0A9N9PSM6"/>
<organism evidence="7 8">
    <name type="scientific">Hymenoscyphus fraxineus</name>
    <dbReference type="NCBI Taxonomy" id="746836"/>
    <lineage>
        <taxon>Eukaryota</taxon>
        <taxon>Fungi</taxon>
        <taxon>Dikarya</taxon>
        <taxon>Ascomycota</taxon>
        <taxon>Pezizomycotina</taxon>
        <taxon>Leotiomycetes</taxon>
        <taxon>Helotiales</taxon>
        <taxon>Helotiaceae</taxon>
        <taxon>Hymenoscyphus</taxon>
    </lineage>
</organism>
<accession>A0A9N9PSM6</accession>
<comment type="caution">
    <text evidence="7">The sequence shown here is derived from an EMBL/GenBank/DDBJ whole genome shotgun (WGS) entry which is preliminary data.</text>
</comment>
<evidence type="ECO:0000256" key="1">
    <source>
        <dbReference type="ARBA" id="ARBA00001974"/>
    </source>
</evidence>
<evidence type="ECO:0000259" key="5">
    <source>
        <dbReference type="Pfam" id="PF00441"/>
    </source>
</evidence>
<dbReference type="SUPFAM" id="SSF56645">
    <property type="entry name" value="Acyl-CoA dehydrogenase NM domain-like"/>
    <property type="match status" value="1"/>
</dbReference>
<dbReference type="GO" id="GO:0050660">
    <property type="term" value="F:flavin adenine dinucleotide binding"/>
    <property type="evidence" value="ECO:0007669"/>
    <property type="project" value="InterPro"/>
</dbReference>
<keyword evidence="4" id="KW-0274">FAD</keyword>
<protein>
    <recommendedName>
        <fullName evidence="9">Acyl-CoA dehydrogenase</fullName>
    </recommendedName>
</protein>